<reference evidence="1 2" key="1">
    <citation type="journal article" date="2011" name="Front. Microbiol.">
        <title>Genomic signatures of strain selection and enhancement in Bacillus atrophaeus var. globigii, a historical biowarfare simulant.</title>
        <authorList>
            <person name="Gibbons H.S."/>
            <person name="Broomall S.M."/>
            <person name="McNew L.A."/>
            <person name="Daligault H."/>
            <person name="Chapman C."/>
            <person name="Bruce D."/>
            <person name="Karavis M."/>
            <person name="Krepps M."/>
            <person name="McGregor P.A."/>
            <person name="Hong C."/>
            <person name="Park K.H."/>
            <person name="Akmal A."/>
            <person name="Feldman A."/>
            <person name="Lin J.S."/>
            <person name="Chang W.E."/>
            <person name="Higgs B.W."/>
            <person name="Demirev P."/>
            <person name="Lindquist J."/>
            <person name="Liem A."/>
            <person name="Fochler E."/>
            <person name="Read T.D."/>
            <person name="Tapia R."/>
            <person name="Johnson S."/>
            <person name="Bishop-Lilly K.A."/>
            <person name="Detter C."/>
            <person name="Han C."/>
            <person name="Sozhamannan S."/>
            <person name="Rosenzweig C.N."/>
            <person name="Skowronski E.W."/>
        </authorList>
    </citation>
    <scope>NUCLEOTIDE SEQUENCE [LARGE SCALE GENOMIC DNA]</scope>
    <source>
        <strain evidence="1 2">AK5</strain>
    </source>
</reference>
<dbReference type="EMBL" id="PIPI01000005">
    <property type="protein sequence ID" value="RUO19490.1"/>
    <property type="molecule type" value="Genomic_DNA"/>
</dbReference>
<proteinExistence type="predicted"/>
<name>A0A432VSV7_9GAMM</name>
<dbReference type="RefSeq" id="WP_126792976.1">
    <property type="nucleotide sequence ID" value="NZ_PIPI01000005.1"/>
</dbReference>
<evidence type="ECO:0008006" key="3">
    <source>
        <dbReference type="Google" id="ProtNLM"/>
    </source>
</evidence>
<dbReference type="Pfam" id="PF05258">
    <property type="entry name" value="DciA"/>
    <property type="match status" value="1"/>
</dbReference>
<gene>
    <name evidence="1" type="ORF">CWE06_08145</name>
</gene>
<organism evidence="1 2">
    <name type="scientific">Aliidiomarina haloalkalitolerans</name>
    <dbReference type="NCBI Taxonomy" id="859059"/>
    <lineage>
        <taxon>Bacteria</taxon>
        <taxon>Pseudomonadati</taxon>
        <taxon>Pseudomonadota</taxon>
        <taxon>Gammaproteobacteria</taxon>
        <taxon>Alteromonadales</taxon>
        <taxon>Idiomarinaceae</taxon>
        <taxon>Aliidiomarina</taxon>
    </lineage>
</organism>
<dbReference type="InterPro" id="IPR007922">
    <property type="entry name" value="DciA-like"/>
</dbReference>
<dbReference type="AlphaFoldDB" id="A0A432VSV7"/>
<comment type="caution">
    <text evidence="1">The sequence shown here is derived from an EMBL/GenBank/DDBJ whole genome shotgun (WGS) entry which is preliminary data.</text>
</comment>
<dbReference type="Proteomes" id="UP000288212">
    <property type="component" value="Unassembled WGS sequence"/>
</dbReference>
<sequence length="101" mass="11403">MLKRPPKSVQVLLQKGPLAQLNEQHHRQVNLQNLWCEAVPADLAVNSRCLAIQGQTLIVYVRSGAWATRVRLLQPKIIQIFQAATKTTLRSLEIKVKPSLQ</sequence>
<evidence type="ECO:0000313" key="2">
    <source>
        <dbReference type="Proteomes" id="UP000288212"/>
    </source>
</evidence>
<protein>
    <recommendedName>
        <fullName evidence="3">DUF721 domain-containing protein</fullName>
    </recommendedName>
</protein>
<evidence type="ECO:0000313" key="1">
    <source>
        <dbReference type="EMBL" id="RUO19490.1"/>
    </source>
</evidence>
<dbReference type="OrthoDB" id="6238287at2"/>
<keyword evidence="2" id="KW-1185">Reference proteome</keyword>
<accession>A0A432VSV7</accession>